<dbReference type="GO" id="GO:0016757">
    <property type="term" value="F:glycosyltransferase activity"/>
    <property type="evidence" value="ECO:0007669"/>
    <property type="project" value="InterPro"/>
</dbReference>
<dbReference type="Pfam" id="PF00534">
    <property type="entry name" value="Glycos_transf_1"/>
    <property type="match status" value="1"/>
</dbReference>
<dbReference type="PANTHER" id="PTHR12526:SF572">
    <property type="entry name" value="BLL5144 PROTEIN"/>
    <property type="match status" value="1"/>
</dbReference>
<dbReference type="KEGG" id="mhd:Marky_0494"/>
<name>F2NLY9_MARHT</name>
<reference evidence="3 4" key="1">
    <citation type="journal article" date="2012" name="Stand. Genomic Sci.">
        <title>Complete genome sequence of the aerobic, heterotroph Marinithermus hydrothermalis type strain (T1(T)) from a deep-sea hydrothermal vent chimney.</title>
        <authorList>
            <person name="Copeland A."/>
            <person name="Gu W."/>
            <person name="Yasawong M."/>
            <person name="Lapidus A."/>
            <person name="Lucas S."/>
            <person name="Deshpande S."/>
            <person name="Pagani I."/>
            <person name="Tapia R."/>
            <person name="Cheng J.F."/>
            <person name="Goodwin L.A."/>
            <person name="Pitluck S."/>
            <person name="Liolios K."/>
            <person name="Ivanova N."/>
            <person name="Mavromatis K."/>
            <person name="Mikhailova N."/>
            <person name="Pati A."/>
            <person name="Chen A."/>
            <person name="Palaniappan K."/>
            <person name="Land M."/>
            <person name="Pan C."/>
            <person name="Brambilla E.M."/>
            <person name="Rohde M."/>
            <person name="Tindall B.J."/>
            <person name="Sikorski J."/>
            <person name="Goker M."/>
            <person name="Detter J.C."/>
            <person name="Bristow J."/>
            <person name="Eisen J.A."/>
            <person name="Markowitz V."/>
            <person name="Hugenholtz P."/>
            <person name="Kyrpides N.C."/>
            <person name="Klenk H.P."/>
            <person name="Woyke T."/>
        </authorList>
    </citation>
    <scope>NUCLEOTIDE SEQUENCE [LARGE SCALE GENOMIC DNA]</scope>
    <source>
        <strain evidence="4">DSM 14884 / JCM 11576 / T1</strain>
    </source>
</reference>
<dbReference type="RefSeq" id="WP_013703299.1">
    <property type="nucleotide sequence ID" value="NC_015387.1"/>
</dbReference>
<proteinExistence type="predicted"/>
<feature type="domain" description="Glycosyltransferase subfamily 4-like N-terminal" evidence="2">
    <location>
        <begin position="14"/>
        <end position="164"/>
    </location>
</feature>
<dbReference type="HOGENOM" id="CLU_009583_14_4_0"/>
<dbReference type="InterPro" id="IPR028098">
    <property type="entry name" value="Glyco_trans_4-like_N"/>
</dbReference>
<feature type="domain" description="Glycosyl transferase family 1" evidence="1">
    <location>
        <begin position="176"/>
        <end position="349"/>
    </location>
</feature>
<evidence type="ECO:0000313" key="4">
    <source>
        <dbReference type="Proteomes" id="UP000007030"/>
    </source>
</evidence>
<accession>F2NLY9</accession>
<keyword evidence="4" id="KW-1185">Reference proteome</keyword>
<dbReference type="STRING" id="869210.Marky_0494"/>
<organism evidence="3 4">
    <name type="scientific">Marinithermus hydrothermalis (strain DSM 14884 / JCM 11576 / T1)</name>
    <dbReference type="NCBI Taxonomy" id="869210"/>
    <lineage>
        <taxon>Bacteria</taxon>
        <taxon>Thermotogati</taxon>
        <taxon>Deinococcota</taxon>
        <taxon>Deinococci</taxon>
        <taxon>Thermales</taxon>
        <taxon>Thermaceae</taxon>
        <taxon>Marinithermus</taxon>
    </lineage>
</organism>
<dbReference type="InterPro" id="IPR001296">
    <property type="entry name" value="Glyco_trans_1"/>
</dbReference>
<dbReference type="OrthoDB" id="9765330at2"/>
<dbReference type="CDD" id="cd03822">
    <property type="entry name" value="GT4_mannosyltransferase-like"/>
    <property type="match status" value="1"/>
</dbReference>
<dbReference type="Proteomes" id="UP000007030">
    <property type="component" value="Chromosome"/>
</dbReference>
<dbReference type="PANTHER" id="PTHR12526">
    <property type="entry name" value="GLYCOSYLTRANSFERASE"/>
    <property type="match status" value="1"/>
</dbReference>
<protein>
    <submittedName>
        <fullName evidence="3">Glycosyl transferase group 1</fullName>
    </submittedName>
</protein>
<evidence type="ECO:0000313" key="3">
    <source>
        <dbReference type="EMBL" id="AEB11246.1"/>
    </source>
</evidence>
<sequence length="377" mass="41772">MVALVGTYPPIHCGIATFDRDLKTALEEAGLPVRIALIAHPEELDRVRAPEVRWRIPKTDRPAYRALAEALSREAETVLLNHEYGLFGGPEGAWVLEFAQALSTPLVTILHTIFPEPTPDQARILRTLARLSHRVVTMAESGRAILTQTYGIPPDRIAVIPHGIPDLPYPDRAALKRALGLEAGPLLLTFGLIRPEKGLETVIQALPRVLERHPNATYVIAGATHPYQRRAHEEAYRESLAALAERLGVAHAVRFYDRFLPEEELRQLIGAADLYLLPYPRLGQITSGVLSYGFALGKAILATPFLHAKETLTPERGVLLPPNDPAAWADAITELLDHPERIEALSCAAYAYGRRLTWRTIGQRYRELLAQPMPLSA</sequence>
<gene>
    <name evidence="3" type="ordered locus">Marky_0494</name>
</gene>
<keyword evidence="3" id="KW-0808">Transferase</keyword>
<dbReference type="eggNOG" id="COG0438">
    <property type="taxonomic scope" value="Bacteria"/>
</dbReference>
<evidence type="ECO:0000259" key="2">
    <source>
        <dbReference type="Pfam" id="PF13439"/>
    </source>
</evidence>
<dbReference type="Gene3D" id="3.40.50.2000">
    <property type="entry name" value="Glycogen Phosphorylase B"/>
    <property type="match status" value="2"/>
</dbReference>
<dbReference type="EMBL" id="CP002630">
    <property type="protein sequence ID" value="AEB11246.1"/>
    <property type="molecule type" value="Genomic_DNA"/>
</dbReference>
<dbReference type="SUPFAM" id="SSF53756">
    <property type="entry name" value="UDP-Glycosyltransferase/glycogen phosphorylase"/>
    <property type="match status" value="1"/>
</dbReference>
<dbReference type="Pfam" id="PF13439">
    <property type="entry name" value="Glyco_transf_4"/>
    <property type="match status" value="1"/>
</dbReference>
<dbReference type="AlphaFoldDB" id="F2NLY9"/>
<evidence type="ECO:0000259" key="1">
    <source>
        <dbReference type="Pfam" id="PF00534"/>
    </source>
</evidence>